<dbReference type="Proteomes" id="UP000054770">
    <property type="component" value="Unassembled WGS sequence"/>
</dbReference>
<proteinExistence type="predicted"/>
<protein>
    <recommendedName>
        <fullName evidence="4">PRTRC system protein E</fullName>
    </recommendedName>
</protein>
<evidence type="ECO:0000313" key="2">
    <source>
        <dbReference type="EMBL" id="SAL48689.1"/>
    </source>
</evidence>
<dbReference type="RefSeq" id="WP_087644560.1">
    <property type="nucleotide sequence ID" value="NZ_FCON02000020.1"/>
</dbReference>
<dbReference type="InterPro" id="IPR022273">
    <property type="entry name" value="PRTRC_protein-E"/>
</dbReference>
<feature type="compositionally biased region" description="Low complexity" evidence="1">
    <location>
        <begin position="147"/>
        <end position="162"/>
    </location>
</feature>
<feature type="compositionally biased region" description="Acidic residues" evidence="1">
    <location>
        <begin position="118"/>
        <end position="129"/>
    </location>
</feature>
<reference evidence="2" key="1">
    <citation type="submission" date="2016-01" db="EMBL/GenBank/DDBJ databases">
        <authorList>
            <person name="Peeters C."/>
        </authorList>
    </citation>
    <scope>NUCLEOTIDE SEQUENCE [LARGE SCALE GENOMIC DNA]</scope>
    <source>
        <strain evidence="2">LMG 22940</strain>
    </source>
</reference>
<accession>A0A158HXJ0</accession>
<evidence type="ECO:0008006" key="4">
    <source>
        <dbReference type="Google" id="ProtNLM"/>
    </source>
</evidence>
<sequence length="169" mass="17186">MFVAIEPLLRTCTKLTLSLQMRGDEMVVFVMPQGTAKDSAMLQPLALTAPAAELDAGFADALAAYTGAHASLAEQVAATTAILEAAKTTQVSKATKTLAKGGSKPVSPAPGRPSAESAGDDDDNDEDSNVNDSNVNAQEQKTALAGSLETASASSEPASTGTNLASLFD</sequence>
<evidence type="ECO:0000256" key="1">
    <source>
        <dbReference type="SAM" id="MobiDB-lite"/>
    </source>
</evidence>
<feature type="region of interest" description="Disordered" evidence="1">
    <location>
        <begin position="93"/>
        <end position="169"/>
    </location>
</feature>
<keyword evidence="3" id="KW-1185">Reference proteome</keyword>
<gene>
    <name evidence="2" type="ORF">AWB68_02393</name>
</gene>
<dbReference type="AlphaFoldDB" id="A0A158HXJ0"/>
<dbReference type="NCBIfam" id="TIGR03741">
    <property type="entry name" value="PRTRC_E"/>
    <property type="match status" value="1"/>
</dbReference>
<name>A0A158HXJ0_9BURK</name>
<comment type="caution">
    <text evidence="2">The sequence shown here is derived from an EMBL/GenBank/DDBJ whole genome shotgun (WGS) entry which is preliminary data.</text>
</comment>
<dbReference type="EMBL" id="FCON02000020">
    <property type="protein sequence ID" value="SAL48689.1"/>
    <property type="molecule type" value="Genomic_DNA"/>
</dbReference>
<organism evidence="2 3">
    <name type="scientific">Caballeronia choica</name>
    <dbReference type="NCBI Taxonomy" id="326476"/>
    <lineage>
        <taxon>Bacteria</taxon>
        <taxon>Pseudomonadati</taxon>
        <taxon>Pseudomonadota</taxon>
        <taxon>Betaproteobacteria</taxon>
        <taxon>Burkholderiales</taxon>
        <taxon>Burkholderiaceae</taxon>
        <taxon>Caballeronia</taxon>
    </lineage>
</organism>
<evidence type="ECO:0000313" key="3">
    <source>
        <dbReference type="Proteomes" id="UP000054770"/>
    </source>
</evidence>
<dbReference type="OrthoDB" id="8562883at2"/>